<keyword evidence="3" id="KW-0378">Hydrolase</keyword>
<dbReference type="Proteomes" id="UP000033874">
    <property type="component" value="Unassembled WGS sequence"/>
</dbReference>
<dbReference type="GO" id="GO:0008235">
    <property type="term" value="F:metalloexopeptidase activity"/>
    <property type="evidence" value="ECO:0007669"/>
    <property type="project" value="TreeGrafter"/>
</dbReference>
<organism evidence="7 8">
    <name type="scientific">Sphingobium chungbukense</name>
    <dbReference type="NCBI Taxonomy" id="56193"/>
    <lineage>
        <taxon>Bacteria</taxon>
        <taxon>Pseudomonadati</taxon>
        <taxon>Pseudomonadota</taxon>
        <taxon>Alphaproteobacteria</taxon>
        <taxon>Sphingomonadales</taxon>
        <taxon>Sphingomonadaceae</taxon>
        <taxon>Sphingobium</taxon>
    </lineage>
</organism>
<evidence type="ECO:0000256" key="5">
    <source>
        <dbReference type="ARBA" id="ARBA00023049"/>
    </source>
</evidence>
<dbReference type="PROSITE" id="PS50249">
    <property type="entry name" value="MPN"/>
    <property type="match status" value="1"/>
</dbReference>
<keyword evidence="5" id="KW-0482">Metalloprotease</keyword>
<evidence type="ECO:0000256" key="2">
    <source>
        <dbReference type="ARBA" id="ARBA00022723"/>
    </source>
</evidence>
<feature type="domain" description="MPN" evidence="6">
    <location>
        <begin position="3"/>
        <end position="132"/>
    </location>
</feature>
<dbReference type="InterPro" id="IPR028090">
    <property type="entry name" value="JAB_dom_prok"/>
</dbReference>
<dbReference type="SUPFAM" id="SSF102712">
    <property type="entry name" value="JAB1/MPN domain"/>
    <property type="match status" value="1"/>
</dbReference>
<dbReference type="CDD" id="cd08070">
    <property type="entry name" value="MPN_like"/>
    <property type="match status" value="1"/>
</dbReference>
<reference evidence="7 8" key="1">
    <citation type="submission" date="2015-04" db="EMBL/GenBank/DDBJ databases">
        <title>Genome sequence of aromatic hydrocarbons-degrading Sphingobium chungbukense DJ77.</title>
        <authorList>
            <person name="Kim Y.-C."/>
            <person name="Chae J.-C."/>
        </authorList>
    </citation>
    <scope>NUCLEOTIDE SEQUENCE [LARGE SCALE GENOMIC DNA]</scope>
    <source>
        <strain evidence="7 8">DJ77</strain>
    </source>
</reference>
<evidence type="ECO:0000259" key="6">
    <source>
        <dbReference type="PROSITE" id="PS50249"/>
    </source>
</evidence>
<protein>
    <submittedName>
        <fullName evidence="7">Peptidase</fullName>
    </submittedName>
</protein>
<dbReference type="Pfam" id="PF14464">
    <property type="entry name" value="Prok-JAB"/>
    <property type="match status" value="1"/>
</dbReference>
<dbReference type="GO" id="GO:0008270">
    <property type="term" value="F:zinc ion binding"/>
    <property type="evidence" value="ECO:0007669"/>
    <property type="project" value="TreeGrafter"/>
</dbReference>
<evidence type="ECO:0000313" key="7">
    <source>
        <dbReference type="EMBL" id="KKW92817.1"/>
    </source>
</evidence>
<dbReference type="PATRIC" id="fig|56193.3.peg.1623"/>
<name>A0A0M3ARI9_9SPHN</name>
<dbReference type="PANTHER" id="PTHR34858:SF1">
    <property type="entry name" value="CYSO-CYSTEINE PEPTIDASE"/>
    <property type="match status" value="1"/>
</dbReference>
<evidence type="ECO:0000256" key="1">
    <source>
        <dbReference type="ARBA" id="ARBA00022670"/>
    </source>
</evidence>
<dbReference type="InterPro" id="IPR051929">
    <property type="entry name" value="VirAsm_ModProt"/>
</dbReference>
<keyword evidence="8" id="KW-1185">Reference proteome</keyword>
<keyword evidence="1" id="KW-0645">Protease</keyword>
<keyword evidence="4" id="KW-0862">Zinc</keyword>
<dbReference type="AlphaFoldDB" id="A0A0M3ARI9"/>
<dbReference type="GO" id="GO:0006508">
    <property type="term" value="P:proteolysis"/>
    <property type="evidence" value="ECO:0007669"/>
    <property type="project" value="UniProtKB-KW"/>
</dbReference>
<proteinExistence type="predicted"/>
<dbReference type="STRING" id="56193.YP76_07870"/>
<sequence length="132" mass="13803">MRVRIARGILEQIMSEAAATPLEVCGLLLGEVEHIRAIRPAANVAADPARHFELDPASLIAAHKAQRSGGPRIAGHYHSHPSGVPVPSSTDAASAAPDGSLWLIVGGGSARLWVATGTDENARFVEALLDIM</sequence>
<evidence type="ECO:0000313" key="8">
    <source>
        <dbReference type="Proteomes" id="UP000033874"/>
    </source>
</evidence>
<evidence type="ECO:0000256" key="4">
    <source>
        <dbReference type="ARBA" id="ARBA00022833"/>
    </source>
</evidence>
<gene>
    <name evidence="7" type="ORF">YP76_07870</name>
</gene>
<dbReference type="EMBL" id="LBIC01000003">
    <property type="protein sequence ID" value="KKW92817.1"/>
    <property type="molecule type" value="Genomic_DNA"/>
</dbReference>
<dbReference type="Gene3D" id="3.40.140.10">
    <property type="entry name" value="Cytidine Deaminase, domain 2"/>
    <property type="match status" value="1"/>
</dbReference>
<evidence type="ECO:0000256" key="3">
    <source>
        <dbReference type="ARBA" id="ARBA00022801"/>
    </source>
</evidence>
<dbReference type="RefSeq" id="WP_046763030.1">
    <property type="nucleotide sequence ID" value="NZ_LBIC01000003.1"/>
</dbReference>
<dbReference type="PANTHER" id="PTHR34858">
    <property type="entry name" value="CYSO-CYSTEINE PEPTIDASE"/>
    <property type="match status" value="1"/>
</dbReference>
<dbReference type="InterPro" id="IPR037518">
    <property type="entry name" value="MPN"/>
</dbReference>
<accession>A0A0M3ARI9</accession>
<keyword evidence="2" id="KW-0479">Metal-binding</keyword>
<comment type="caution">
    <text evidence="7">The sequence shown here is derived from an EMBL/GenBank/DDBJ whole genome shotgun (WGS) entry which is preliminary data.</text>
</comment>